<dbReference type="SUPFAM" id="SSF51735">
    <property type="entry name" value="NAD(P)-binding Rossmann-fold domains"/>
    <property type="match status" value="1"/>
</dbReference>
<dbReference type="InterPro" id="IPR036291">
    <property type="entry name" value="NAD(P)-bd_dom_sf"/>
</dbReference>
<organism evidence="1 2">
    <name type="scientific">Aerococcus urinaeequi</name>
    <dbReference type="NCBI Taxonomy" id="51665"/>
    <lineage>
        <taxon>Bacteria</taxon>
        <taxon>Bacillati</taxon>
        <taxon>Bacillota</taxon>
        <taxon>Bacilli</taxon>
        <taxon>Lactobacillales</taxon>
        <taxon>Aerococcaceae</taxon>
        <taxon>Aerococcus</taxon>
    </lineage>
</organism>
<protein>
    <submittedName>
        <fullName evidence="1">Uncharacterized protein</fullName>
    </submittedName>
</protein>
<dbReference type="Gene3D" id="3.40.50.720">
    <property type="entry name" value="NAD(P)-binding Rossmann-like Domain"/>
    <property type="match status" value="1"/>
</dbReference>
<gene>
    <name evidence="1" type="ORF">AWM74_01610</name>
</gene>
<accession>A0AAC9A6H4</accession>
<dbReference type="AlphaFoldDB" id="A0AAC9A6H4"/>
<reference evidence="1 2" key="1">
    <citation type="journal article" date="2016" name="Genome Announc.">
        <title>Complete Genome Sequences of Aerococcus christensenii CCUG 28831T, Aerococcus sanguinicola CCUG 43001T, Aerococcus urinae CCUG 36881T, Aerococcus urinaeequi CCUG 28094T, Aerococcus urinaehominis CCUG 42038 BT, and Aerococcus viridans CCUG 4311T.</title>
        <authorList>
            <person name="Carkaci D."/>
            <person name="Dargis R."/>
            <person name="Nielsen X.C."/>
            <person name="Skovgaard O."/>
            <person name="Fuursted K."/>
            <person name="Christensen J.J."/>
        </authorList>
    </citation>
    <scope>NUCLEOTIDE SEQUENCE [LARGE SCALE GENOMIC DNA]</scope>
    <source>
        <strain evidence="1 2">CCUG28094</strain>
    </source>
</reference>
<sequence>MVRGVYIYKEILVKKMNKVAIIGATNVIGRQAAEQFSMAGYEVIAALYEDIEVPNLPGVEYIFIQRGDTAIVEDILEQARIVILPVITEICDIPKLVNYEERLFNIIDICEDLPIDEFCYTVASAEHPDEIDFEMKQVQKRLKAYIEDADLNQQPIDMFKFEDQFAEMIQRDFASLAANHNNTIIFDF</sequence>
<dbReference type="EMBL" id="CP014162">
    <property type="protein sequence ID" value="AMB97009.1"/>
    <property type="molecule type" value="Genomic_DNA"/>
</dbReference>
<name>A0AAC9A6H4_9LACT</name>
<evidence type="ECO:0000313" key="2">
    <source>
        <dbReference type="Proteomes" id="UP000067698"/>
    </source>
</evidence>
<dbReference type="Proteomes" id="UP000067698">
    <property type="component" value="Chromosome"/>
</dbReference>
<reference evidence="2" key="2">
    <citation type="submission" date="2016-01" db="EMBL/GenBank/DDBJ databases">
        <title>Six Aerococcus type strain genome sequencing and assembly using PacBio and Illumina Hiseq.</title>
        <authorList>
            <person name="Carkaci D."/>
            <person name="Dargis R."/>
            <person name="Nielsen X.C."/>
            <person name="Skovgaard O."/>
            <person name="Fuursted K."/>
            <person name="Christensen J.J."/>
        </authorList>
    </citation>
    <scope>NUCLEOTIDE SEQUENCE [LARGE SCALE GENOMIC DNA]</scope>
    <source>
        <strain evidence="2">CCUG28094</strain>
    </source>
</reference>
<proteinExistence type="predicted"/>
<evidence type="ECO:0000313" key="1">
    <source>
        <dbReference type="EMBL" id="AMB97009.1"/>
    </source>
</evidence>